<keyword evidence="3" id="KW-0687">Ribonucleoprotein</keyword>
<dbReference type="InterPro" id="IPR052837">
    <property type="entry name" value="Mitoribosomal_bS21"/>
</dbReference>
<comment type="similarity">
    <text evidence="1">Belongs to the bacterial ribosomal protein bS21 family.</text>
</comment>
<feature type="compositionally biased region" description="Polar residues" evidence="4">
    <location>
        <begin position="105"/>
        <end position="128"/>
    </location>
</feature>
<gene>
    <name evidence="5" type="ORF">IWZ03DRAFT_365360</name>
</gene>
<protein>
    <recommendedName>
        <fullName evidence="7">Ribosomal protein S21</fullName>
    </recommendedName>
</protein>
<dbReference type="PANTHER" id="PTHR41237:SF1">
    <property type="entry name" value="SMALL RIBOSOMAL SUBUNIT PROTEIN BS21M"/>
    <property type="match status" value="1"/>
</dbReference>
<proteinExistence type="inferred from homology"/>
<dbReference type="InterPro" id="IPR001911">
    <property type="entry name" value="Ribosomal_bS21"/>
</dbReference>
<feature type="region of interest" description="Disordered" evidence="4">
    <location>
        <begin position="21"/>
        <end position="134"/>
    </location>
</feature>
<evidence type="ECO:0000313" key="5">
    <source>
        <dbReference type="EMBL" id="KAK7523725.1"/>
    </source>
</evidence>
<accession>A0ABR1KZF7</accession>
<evidence type="ECO:0000256" key="3">
    <source>
        <dbReference type="ARBA" id="ARBA00023274"/>
    </source>
</evidence>
<organism evidence="5 6">
    <name type="scientific">Phyllosticta citriasiana</name>
    <dbReference type="NCBI Taxonomy" id="595635"/>
    <lineage>
        <taxon>Eukaryota</taxon>
        <taxon>Fungi</taxon>
        <taxon>Dikarya</taxon>
        <taxon>Ascomycota</taxon>
        <taxon>Pezizomycotina</taxon>
        <taxon>Dothideomycetes</taxon>
        <taxon>Dothideomycetes incertae sedis</taxon>
        <taxon>Botryosphaeriales</taxon>
        <taxon>Phyllostictaceae</taxon>
        <taxon>Phyllosticta</taxon>
    </lineage>
</organism>
<evidence type="ECO:0000256" key="4">
    <source>
        <dbReference type="SAM" id="MobiDB-lite"/>
    </source>
</evidence>
<dbReference type="Pfam" id="PF01165">
    <property type="entry name" value="Ribosomal_S21"/>
    <property type="match status" value="1"/>
</dbReference>
<dbReference type="EMBL" id="JBBPHU010000001">
    <property type="protein sequence ID" value="KAK7523725.1"/>
    <property type="molecule type" value="Genomic_DNA"/>
</dbReference>
<keyword evidence="6" id="KW-1185">Reference proteome</keyword>
<evidence type="ECO:0008006" key="7">
    <source>
        <dbReference type="Google" id="ProtNLM"/>
    </source>
</evidence>
<comment type="caution">
    <text evidence="5">The sequence shown here is derived from an EMBL/GenBank/DDBJ whole genome shotgun (WGS) entry which is preliminary data.</text>
</comment>
<feature type="compositionally biased region" description="Low complexity" evidence="4">
    <location>
        <begin position="26"/>
        <end position="60"/>
    </location>
</feature>
<evidence type="ECO:0000256" key="1">
    <source>
        <dbReference type="ARBA" id="ARBA00006640"/>
    </source>
</evidence>
<dbReference type="PANTHER" id="PTHR41237">
    <property type="entry name" value="37S RIBOSOMAL PROTEIN MRP21, MITOCHONDRIAL"/>
    <property type="match status" value="1"/>
</dbReference>
<evidence type="ECO:0000256" key="2">
    <source>
        <dbReference type="ARBA" id="ARBA00022980"/>
    </source>
</evidence>
<keyword evidence="2" id="KW-0689">Ribosomal protein</keyword>
<evidence type="ECO:0000313" key="6">
    <source>
        <dbReference type="Proteomes" id="UP001363622"/>
    </source>
</evidence>
<dbReference type="Proteomes" id="UP001363622">
    <property type="component" value="Unassembled WGS sequence"/>
</dbReference>
<name>A0ABR1KZF7_9PEZI</name>
<sequence>MDVRRVGEALLRSHPTNLFSAVSRPSQQQSRLLSNRNVSRHISQTSRRTFTSSTSRPQQSAPKEDDSAPQQTSQASPSPSGQQQPPQQSGRVANPLKFGSILGSALSQSGPNSGTAQSTESSNSGSDQPTRRPLGLNIRNLQQRMGGRSSLDDASMQRADAAAAAARSQAAGSSSTKATALANLRNMLNNTVLRPGREPQRAAWHMPLDSGVSVAPRISLMEPPEPEMLPRLGPSYGRTVSVVNNDLVGALRRMDRRIAANNIRKSYHNQKFHERPGLKRKRLASARWRARFQKAFQATVATVKHLKKQGW</sequence>
<feature type="compositionally biased region" description="Low complexity" evidence="4">
    <location>
        <begin position="68"/>
        <end position="90"/>
    </location>
</feature>
<reference evidence="5 6" key="1">
    <citation type="submission" date="2024-04" db="EMBL/GenBank/DDBJ databases">
        <title>Phyllosticta paracitricarpa is synonymous to the EU quarantine fungus P. citricarpa based on phylogenomic analyses.</title>
        <authorList>
            <consortium name="Lawrence Berkeley National Laboratory"/>
            <person name="Van Ingen-Buijs V.A."/>
            <person name="Van Westerhoven A.C."/>
            <person name="Haridas S."/>
            <person name="Skiadas P."/>
            <person name="Martin F."/>
            <person name="Groenewald J.Z."/>
            <person name="Crous P.W."/>
            <person name="Seidl M.F."/>
        </authorList>
    </citation>
    <scope>NUCLEOTIDE SEQUENCE [LARGE SCALE GENOMIC DNA]</scope>
    <source>
        <strain evidence="5 6">CBS 123371</strain>
    </source>
</reference>